<evidence type="ECO:0000313" key="7">
    <source>
        <dbReference type="WBParaSite" id="OFLC_0000950101-mRNA-1"/>
    </source>
</evidence>
<organism evidence="7">
    <name type="scientific">Onchocerca flexuosa</name>
    <dbReference type="NCBI Taxonomy" id="387005"/>
    <lineage>
        <taxon>Eukaryota</taxon>
        <taxon>Metazoa</taxon>
        <taxon>Ecdysozoa</taxon>
        <taxon>Nematoda</taxon>
        <taxon>Chromadorea</taxon>
        <taxon>Rhabditida</taxon>
        <taxon>Spirurina</taxon>
        <taxon>Spiruromorpha</taxon>
        <taxon>Filarioidea</taxon>
        <taxon>Onchocercidae</taxon>
        <taxon>Onchocerca</taxon>
    </lineage>
</organism>
<dbReference type="PROSITE" id="PS51805">
    <property type="entry name" value="EPHD"/>
    <property type="match status" value="1"/>
</dbReference>
<reference evidence="7" key="1">
    <citation type="submission" date="2016-06" db="UniProtKB">
        <authorList>
            <consortium name="WormBaseParasite"/>
        </authorList>
    </citation>
    <scope>IDENTIFICATION</scope>
</reference>
<keyword evidence="3" id="KW-0862">Zinc</keyword>
<keyword evidence="6" id="KW-1185">Reference proteome</keyword>
<keyword evidence="1" id="KW-0479">Metal-binding</keyword>
<evidence type="ECO:0000259" key="4">
    <source>
        <dbReference type="PROSITE" id="PS51805"/>
    </source>
</evidence>
<sequence length="97" mass="10768">MEPIDGIENSLRRRQRLRCIVCKQKVGACLQCSKKSCTRSFHVTCANAAGMEMRAEIVDNPKREGGTEDEMMKKAREKLAASQAVIPPVSIPTVPHE</sequence>
<dbReference type="Gene3D" id="3.30.40.10">
    <property type="entry name" value="Zinc/RING finger domain, C3HC4 (zinc finger)"/>
    <property type="match status" value="1"/>
</dbReference>
<dbReference type="STRING" id="387005.A0A183HPU0"/>
<dbReference type="InterPro" id="IPR050701">
    <property type="entry name" value="Histone_Mod_Regulator"/>
</dbReference>
<dbReference type="Pfam" id="PF13771">
    <property type="entry name" value="zf-HC5HC2H"/>
    <property type="match status" value="1"/>
</dbReference>
<evidence type="ECO:0000256" key="1">
    <source>
        <dbReference type="ARBA" id="ARBA00022723"/>
    </source>
</evidence>
<dbReference type="Proteomes" id="UP000267606">
    <property type="component" value="Unassembled WGS sequence"/>
</dbReference>
<dbReference type="EMBL" id="UZAJ01011717">
    <property type="protein sequence ID" value="VDO61089.1"/>
    <property type="molecule type" value="Genomic_DNA"/>
</dbReference>
<dbReference type="InterPro" id="IPR011011">
    <property type="entry name" value="Znf_FYVE_PHD"/>
</dbReference>
<protein>
    <submittedName>
        <fullName evidence="7">PHD-type domain-containing protein</fullName>
    </submittedName>
</protein>
<reference evidence="5 6" key="2">
    <citation type="submission" date="2018-11" db="EMBL/GenBank/DDBJ databases">
        <authorList>
            <consortium name="Pathogen Informatics"/>
        </authorList>
    </citation>
    <scope>NUCLEOTIDE SEQUENCE [LARGE SCALE GENOMIC DNA]</scope>
</reference>
<dbReference type="AlphaFoldDB" id="A0A183HPU0"/>
<evidence type="ECO:0000256" key="2">
    <source>
        <dbReference type="ARBA" id="ARBA00022771"/>
    </source>
</evidence>
<evidence type="ECO:0000256" key="3">
    <source>
        <dbReference type="ARBA" id="ARBA00022833"/>
    </source>
</evidence>
<dbReference type="PANTHER" id="PTHR13793">
    <property type="entry name" value="PHD FINGER PROTEINS"/>
    <property type="match status" value="1"/>
</dbReference>
<evidence type="ECO:0000313" key="6">
    <source>
        <dbReference type="Proteomes" id="UP000267606"/>
    </source>
</evidence>
<dbReference type="GO" id="GO:0008270">
    <property type="term" value="F:zinc ion binding"/>
    <property type="evidence" value="ECO:0007669"/>
    <property type="project" value="UniProtKB-KW"/>
</dbReference>
<dbReference type="WBParaSite" id="OFLC_0000950101-mRNA-1">
    <property type="protein sequence ID" value="OFLC_0000950101-mRNA-1"/>
    <property type="gene ID" value="OFLC_0000950101"/>
</dbReference>
<name>A0A183HPU0_9BILA</name>
<dbReference type="InterPro" id="IPR034732">
    <property type="entry name" value="EPHD"/>
</dbReference>
<keyword evidence="2" id="KW-0863">Zinc-finger</keyword>
<proteinExistence type="predicted"/>
<dbReference type="GO" id="GO:0006357">
    <property type="term" value="P:regulation of transcription by RNA polymerase II"/>
    <property type="evidence" value="ECO:0007669"/>
    <property type="project" value="TreeGrafter"/>
</dbReference>
<accession>A0A183HPU0</accession>
<evidence type="ECO:0000313" key="5">
    <source>
        <dbReference type="EMBL" id="VDO61089.1"/>
    </source>
</evidence>
<dbReference type="InterPro" id="IPR013083">
    <property type="entry name" value="Znf_RING/FYVE/PHD"/>
</dbReference>
<dbReference type="PANTHER" id="PTHR13793:SF107">
    <property type="entry name" value="BROMODOMAIN-CONTAINING PROTEIN HOMOLOG"/>
    <property type="match status" value="1"/>
</dbReference>
<feature type="domain" description="PHD-type" evidence="4">
    <location>
        <begin position="1"/>
        <end position="79"/>
    </location>
</feature>
<dbReference type="SUPFAM" id="SSF57903">
    <property type="entry name" value="FYVE/PHD zinc finger"/>
    <property type="match status" value="1"/>
</dbReference>
<gene>
    <name evidence="5" type="ORF">OFLC_LOCUS9508</name>
</gene>